<dbReference type="AlphaFoldDB" id="A0A2T2WL96"/>
<evidence type="ECO:0000313" key="10">
    <source>
        <dbReference type="Proteomes" id="UP000241848"/>
    </source>
</evidence>
<evidence type="ECO:0000256" key="3">
    <source>
        <dbReference type="ARBA" id="ARBA00022670"/>
    </source>
</evidence>
<evidence type="ECO:0000313" key="9">
    <source>
        <dbReference type="EMBL" id="PSR23008.1"/>
    </source>
</evidence>
<dbReference type="InterPro" id="IPR000834">
    <property type="entry name" value="Peptidase_M14"/>
</dbReference>
<dbReference type="GO" id="GO:0004181">
    <property type="term" value="F:metallocarboxypeptidase activity"/>
    <property type="evidence" value="ECO:0007669"/>
    <property type="project" value="InterPro"/>
</dbReference>
<dbReference type="SUPFAM" id="SSF53187">
    <property type="entry name" value="Zn-dependent exopeptidases"/>
    <property type="match status" value="1"/>
</dbReference>
<evidence type="ECO:0000256" key="4">
    <source>
        <dbReference type="ARBA" id="ARBA00022801"/>
    </source>
</evidence>
<dbReference type="EMBL" id="PXYV01000009">
    <property type="protein sequence ID" value="PSR23008.1"/>
    <property type="molecule type" value="Genomic_DNA"/>
</dbReference>
<evidence type="ECO:0000256" key="6">
    <source>
        <dbReference type="ARBA" id="ARBA00023049"/>
    </source>
</evidence>
<dbReference type="Gene3D" id="3.40.630.10">
    <property type="entry name" value="Zn peptidases"/>
    <property type="match status" value="1"/>
</dbReference>
<proteinExistence type="inferred from homology"/>
<dbReference type="PROSITE" id="PS52035">
    <property type="entry name" value="PEPTIDASE_M14"/>
    <property type="match status" value="1"/>
</dbReference>
<dbReference type="SMART" id="SM00631">
    <property type="entry name" value="Zn_pept"/>
    <property type="match status" value="1"/>
</dbReference>
<protein>
    <submittedName>
        <fullName evidence="9">Peptidase M14</fullName>
    </submittedName>
</protein>
<keyword evidence="6" id="KW-0482">Metalloprotease</keyword>
<dbReference type="GO" id="GO:0006508">
    <property type="term" value="P:proteolysis"/>
    <property type="evidence" value="ECO:0007669"/>
    <property type="project" value="UniProtKB-KW"/>
</dbReference>
<evidence type="ECO:0000256" key="1">
    <source>
        <dbReference type="ARBA" id="ARBA00001947"/>
    </source>
</evidence>
<gene>
    <name evidence="9" type="ORF">C7B45_04310</name>
</gene>
<keyword evidence="4" id="KW-0378">Hydrolase</keyword>
<feature type="domain" description="Peptidase M14" evidence="8">
    <location>
        <begin position="4"/>
        <end position="370"/>
    </location>
</feature>
<name>A0A2T2WL96_9FIRM</name>
<organism evidence="9 10">
    <name type="scientific">Sulfobacillus acidophilus</name>
    <dbReference type="NCBI Taxonomy" id="53633"/>
    <lineage>
        <taxon>Bacteria</taxon>
        <taxon>Bacillati</taxon>
        <taxon>Bacillota</taxon>
        <taxon>Clostridia</taxon>
        <taxon>Eubacteriales</taxon>
        <taxon>Clostridiales Family XVII. Incertae Sedis</taxon>
        <taxon>Sulfobacillus</taxon>
    </lineage>
</organism>
<sequence length="562" mass="62073">MAAQYWTYQAMWDELEALQREYSQFMRVEVIGQSRAGRNMAGVTLTNFKTGRAEDKSAVFVDANIHAGEVAGSAVALYWMRWCLQNYGTNPEATELLDRHSVYVVPRISLDGAELYLTTPYRVRSSPHSYPFSELPEGFVEEDIDGDGHILTMRVVAEDGGFVPDEIDPRIMRARRPGETGGTYYHVFPEGRIERTARRGPQPAYAQIGRARRYDMDFNRNFPIRWAGESAQHGAGPFPLSEPELQNLVRFILSHDNIAAYAALHTSGGVILRQPSTGEDTVLSEADRELFTRVADMGAQVSGYYADSNYHIFSTGHEQVLMPGAADDWMYDHLGVLSFTVEIWNLPKHAGARGYAELGMRRMLELKPDEAVEDQRKIYAWVSREVPTDGVFDWRAVDHPDFGPVEVGGLDPKFVRQNPPRHLLEEECAHVSAFLTRLGLSTPKLVFTHLQATSTGPNLYRVVAEVANGGYLPTSGTHKGQTLLLQGLTAAVEGEVKIIAGVSPSPLGHLDGYGGQSVWLPPKGQRAQVEWVIEAKAGTTITVAVGGARAGRVSQSLTLEAS</sequence>
<dbReference type="GO" id="GO:0005615">
    <property type="term" value="C:extracellular space"/>
    <property type="evidence" value="ECO:0007669"/>
    <property type="project" value="TreeGrafter"/>
</dbReference>
<keyword evidence="3" id="KW-0645">Protease</keyword>
<comment type="caution">
    <text evidence="9">The sequence shown here is derived from an EMBL/GenBank/DDBJ whole genome shotgun (WGS) entry which is preliminary data.</text>
</comment>
<dbReference type="PANTHER" id="PTHR11705:SF143">
    <property type="entry name" value="SLL0236 PROTEIN"/>
    <property type="match status" value="1"/>
</dbReference>
<comment type="similarity">
    <text evidence="2 7">Belongs to the peptidase M14 family.</text>
</comment>
<evidence type="ECO:0000256" key="7">
    <source>
        <dbReference type="PROSITE-ProRule" id="PRU01379"/>
    </source>
</evidence>
<reference evidence="9 10" key="1">
    <citation type="journal article" date="2014" name="BMC Genomics">
        <title>Comparison of environmental and isolate Sulfobacillus genomes reveals diverse carbon, sulfur, nitrogen, and hydrogen metabolisms.</title>
        <authorList>
            <person name="Justice N.B."/>
            <person name="Norman A."/>
            <person name="Brown C.T."/>
            <person name="Singh A."/>
            <person name="Thomas B.C."/>
            <person name="Banfield J.F."/>
        </authorList>
    </citation>
    <scope>NUCLEOTIDE SEQUENCE [LARGE SCALE GENOMIC DNA]</scope>
    <source>
        <strain evidence="9">AMDSBA3</strain>
    </source>
</reference>
<accession>A0A2T2WL96</accession>
<evidence type="ECO:0000256" key="2">
    <source>
        <dbReference type="ARBA" id="ARBA00005988"/>
    </source>
</evidence>
<dbReference type="GO" id="GO:0008270">
    <property type="term" value="F:zinc ion binding"/>
    <property type="evidence" value="ECO:0007669"/>
    <property type="project" value="InterPro"/>
</dbReference>
<dbReference type="CDD" id="cd06905">
    <property type="entry name" value="M14-like"/>
    <property type="match status" value="1"/>
</dbReference>
<comment type="cofactor">
    <cofactor evidence="1">
        <name>Zn(2+)</name>
        <dbReference type="ChEBI" id="CHEBI:29105"/>
    </cofactor>
</comment>
<evidence type="ECO:0000259" key="8">
    <source>
        <dbReference type="PROSITE" id="PS52035"/>
    </source>
</evidence>
<dbReference type="Pfam" id="PF00246">
    <property type="entry name" value="Peptidase_M14"/>
    <property type="match status" value="2"/>
</dbReference>
<feature type="active site" description="Proton donor/acceptor" evidence="7">
    <location>
        <position position="342"/>
    </location>
</feature>
<dbReference type="Proteomes" id="UP000241848">
    <property type="component" value="Unassembled WGS sequence"/>
</dbReference>
<dbReference type="PANTHER" id="PTHR11705">
    <property type="entry name" value="PROTEASE FAMILY M14 CARBOXYPEPTIDASE A,B"/>
    <property type="match status" value="1"/>
</dbReference>
<keyword evidence="5" id="KW-0862">Zinc</keyword>
<evidence type="ECO:0000256" key="5">
    <source>
        <dbReference type="ARBA" id="ARBA00022833"/>
    </source>
</evidence>